<accession>A0A2H5Y6U8</accession>
<proteinExistence type="predicted"/>
<name>A0A2H5Y6U8_9CHLR</name>
<evidence type="ECO:0000313" key="2">
    <source>
        <dbReference type="Proteomes" id="UP000236642"/>
    </source>
</evidence>
<dbReference type="EMBL" id="BEHY01000027">
    <property type="protein sequence ID" value="GBD09122.1"/>
    <property type="molecule type" value="Genomic_DNA"/>
</dbReference>
<gene>
    <name evidence="1" type="ORF">HRbin22_01369</name>
</gene>
<dbReference type="Proteomes" id="UP000236642">
    <property type="component" value="Unassembled WGS sequence"/>
</dbReference>
<sequence length="38" mass="4033">MAALVVLLGAVLFAPELPPSVKIGAIGLFLMIALRRRD</sequence>
<reference evidence="2" key="1">
    <citation type="submission" date="2017-09" db="EMBL/GenBank/DDBJ databases">
        <title>Metaegenomics of thermophilic ammonia-oxidizing enrichment culture.</title>
        <authorList>
            <person name="Kato S."/>
            <person name="Suzuki K."/>
        </authorList>
    </citation>
    <scope>NUCLEOTIDE SEQUENCE [LARGE SCALE GENOMIC DNA]</scope>
</reference>
<dbReference type="AlphaFoldDB" id="A0A2H5Y6U8"/>
<organism evidence="1 2">
    <name type="scientific">Candidatus Thermoflexus japonica</name>
    <dbReference type="NCBI Taxonomy" id="2035417"/>
    <lineage>
        <taxon>Bacteria</taxon>
        <taxon>Bacillati</taxon>
        <taxon>Chloroflexota</taxon>
        <taxon>Thermoflexia</taxon>
        <taxon>Thermoflexales</taxon>
        <taxon>Thermoflexaceae</taxon>
        <taxon>Thermoflexus</taxon>
    </lineage>
</organism>
<comment type="caution">
    <text evidence="1">The sequence shown here is derived from an EMBL/GenBank/DDBJ whole genome shotgun (WGS) entry which is preliminary data.</text>
</comment>
<protein>
    <submittedName>
        <fullName evidence="1">Uncharacterized protein</fullName>
    </submittedName>
</protein>
<evidence type="ECO:0000313" key="1">
    <source>
        <dbReference type="EMBL" id="GBD09122.1"/>
    </source>
</evidence>